<dbReference type="Pfam" id="PF06748">
    <property type="entry name" value="DUF1217"/>
    <property type="match status" value="1"/>
</dbReference>
<dbReference type="OrthoDB" id="7824597at2"/>
<sequence>MSFQPFVPIGGLAGWAFLKRTQARQEASFANSPRMERVTQSFQRDFSAMRTVGDLVENLQALDVVLGAFGLQEDLENRAFIRKVISDGTSDRSALGNRLADKRYLALAREMAHLAPGGSGSAPEGLADRLISQYQTKEFEIAVGDSEETMRFSLAFERSLPEIAAGTRSDTARWFAVLGDPPTRRVVETALGLPKEFAALDIDDQIIRLQDAARNRFGTDSIAELAQPEMIETITRRFLLMDQLRASQAGMSGAAVALSLLSATG</sequence>
<dbReference type="EMBL" id="UIHC01000016">
    <property type="protein sequence ID" value="SUZ32155.1"/>
    <property type="molecule type" value="Genomic_DNA"/>
</dbReference>
<accession>A0A3B0M847</accession>
<evidence type="ECO:0008006" key="3">
    <source>
        <dbReference type="Google" id="ProtNLM"/>
    </source>
</evidence>
<organism evidence="1 2">
    <name type="scientific">Roseinatronobacter ekhonensis</name>
    <dbReference type="NCBI Taxonomy" id="254356"/>
    <lineage>
        <taxon>Bacteria</taxon>
        <taxon>Pseudomonadati</taxon>
        <taxon>Pseudomonadota</taxon>
        <taxon>Alphaproteobacteria</taxon>
        <taxon>Rhodobacterales</taxon>
        <taxon>Paracoccaceae</taxon>
        <taxon>Roseinatronobacter</taxon>
    </lineage>
</organism>
<dbReference type="SUPFAM" id="SSF158837">
    <property type="entry name" value="AGR C 984p-like"/>
    <property type="match status" value="1"/>
</dbReference>
<dbReference type="Proteomes" id="UP000272908">
    <property type="component" value="Unassembled WGS sequence"/>
</dbReference>
<keyword evidence="2" id="KW-1185">Reference proteome</keyword>
<dbReference type="InterPro" id="IPR010626">
    <property type="entry name" value="DUF1217"/>
</dbReference>
<evidence type="ECO:0000313" key="2">
    <source>
        <dbReference type="Proteomes" id="UP000272908"/>
    </source>
</evidence>
<dbReference type="Gene3D" id="1.10.3700.10">
    <property type="entry name" value="AGR C 984p-like"/>
    <property type="match status" value="1"/>
</dbReference>
<dbReference type="AlphaFoldDB" id="A0A3B0M847"/>
<protein>
    <recommendedName>
        <fullName evidence="3">Flagellar protein</fullName>
    </recommendedName>
</protein>
<gene>
    <name evidence="1" type="ORF">ROE7235_01909</name>
</gene>
<name>A0A3B0M847_9RHOB</name>
<dbReference type="InterPro" id="IPR023157">
    <property type="entry name" value="AGR-C-984p-like_sf"/>
</dbReference>
<proteinExistence type="predicted"/>
<dbReference type="RefSeq" id="WP_121094989.1">
    <property type="nucleotide sequence ID" value="NZ_UIHC01000016.1"/>
</dbReference>
<evidence type="ECO:0000313" key="1">
    <source>
        <dbReference type="EMBL" id="SUZ32155.1"/>
    </source>
</evidence>
<reference evidence="2" key="1">
    <citation type="submission" date="2018-08" db="EMBL/GenBank/DDBJ databases">
        <authorList>
            <person name="Rodrigo-Torres L."/>
            <person name="Arahal R. D."/>
            <person name="Lucena T."/>
        </authorList>
    </citation>
    <scope>NUCLEOTIDE SEQUENCE [LARGE SCALE GENOMIC DNA]</scope>
    <source>
        <strain evidence="2">CECT 7235</strain>
    </source>
</reference>